<dbReference type="Proteomes" id="UP001139286">
    <property type="component" value="Unassembled WGS sequence"/>
</dbReference>
<accession>A0A9X1L6F6</accession>
<evidence type="ECO:0000313" key="2">
    <source>
        <dbReference type="Proteomes" id="UP001139286"/>
    </source>
</evidence>
<dbReference type="RefSeq" id="WP_226694976.1">
    <property type="nucleotide sequence ID" value="NZ_JAJAPX010000001.1"/>
</dbReference>
<dbReference type="PROSITE" id="PS51257">
    <property type="entry name" value="PROKAR_LIPOPROTEIN"/>
    <property type="match status" value="1"/>
</dbReference>
<proteinExistence type="predicted"/>
<keyword evidence="2" id="KW-1185">Reference proteome</keyword>
<gene>
    <name evidence="1" type="ORF">LG651_04645</name>
</gene>
<reference evidence="1" key="1">
    <citation type="submission" date="2021-10" db="EMBL/GenBank/DDBJ databases">
        <title>Tamlana sargassums sp. nov., and Tamlana laminarinivorans sp. nov., two new bacteria isolated from the brown alga.</title>
        <authorList>
            <person name="Li J."/>
        </authorList>
    </citation>
    <scope>NUCLEOTIDE SEQUENCE</scope>
    <source>
        <strain evidence="1">62-3</strain>
    </source>
</reference>
<comment type="caution">
    <text evidence="1">The sequence shown here is derived from an EMBL/GenBank/DDBJ whole genome shotgun (WGS) entry which is preliminary data.</text>
</comment>
<protein>
    <recommendedName>
        <fullName evidence="3">DUF5017 domain-containing protein</fullName>
    </recommendedName>
</protein>
<name>A0A9X1L6F6_9FLAO</name>
<organism evidence="1 2">
    <name type="scientific">Neotamlana sargassicola</name>
    <dbReference type="NCBI Taxonomy" id="2883125"/>
    <lineage>
        <taxon>Bacteria</taxon>
        <taxon>Pseudomonadati</taxon>
        <taxon>Bacteroidota</taxon>
        <taxon>Flavobacteriia</taxon>
        <taxon>Flavobacteriales</taxon>
        <taxon>Flavobacteriaceae</taxon>
        <taxon>Neotamlana</taxon>
    </lineage>
</organism>
<dbReference type="AlphaFoldDB" id="A0A9X1L6F6"/>
<dbReference type="EMBL" id="JAJAPX010000001">
    <property type="protein sequence ID" value="MCB4807529.1"/>
    <property type="molecule type" value="Genomic_DNA"/>
</dbReference>
<sequence>MKKIVYLFSLVAATVFVGCNPLEDVHQELADQDNLENKIVDTGIEYTLTDEDYEELELDYSSFNSADQANSLIPVLLSSKYPYLDAGSQAYVTYNWYRGYPSNSYELDGDDYSNPDYTGFPEGEDDAVVLSTVTAAVGASFTSPSEGDVVFATYNFYTVADADSYYEADLRVEADYNTYEAINVSGDQEWYYQTYGATMNGYSGGTDYANEDWLISAEIDLTDVTDPGLTVTQILNYLDGDILSEVLVSKDYTTGGDHTAATWEALTLAPLPTGSSWDAVANNEYDLSAYAGETIHLAFKYDYEAGDTPTWEITEVLIKPFGIDTETIYEESGMFLTYNGTAWESATNATYIVDAEDYDAMGEASGQPGSYNNFSSSISSDDYIPTYLGLKFPYVTEEDATMFVGYLYYSSSAGAVQFRSDAFTYANGSWAPYETEIAVTAQYGVNSDTEWEPDNTIAYTLTTADYSFIAASDALAAEYPDAVGNLDSYGNFNRQGGGTTWTDEALLKAFNLLLDELNPSAEEGQKYALSFAVYNGASGVETFFLIKEGGAWVVNNQ</sequence>
<evidence type="ECO:0000313" key="1">
    <source>
        <dbReference type="EMBL" id="MCB4807529.1"/>
    </source>
</evidence>
<evidence type="ECO:0008006" key="3">
    <source>
        <dbReference type="Google" id="ProtNLM"/>
    </source>
</evidence>